<sequence length="64" mass="7627">MNRRPSENRFLVFRRPSNVFRFRLSVPVPLCIAAATRWRRLFPFRCRIARRAGSGGRWPFPEPP</sequence>
<organism evidence="1 2">
    <name type="scientific">Neisseria elongata subsp. glycolytica ATCC 29315</name>
    <dbReference type="NCBI Taxonomy" id="546263"/>
    <lineage>
        <taxon>Bacteria</taxon>
        <taxon>Pseudomonadati</taxon>
        <taxon>Pseudomonadota</taxon>
        <taxon>Betaproteobacteria</taxon>
        <taxon>Neisseriales</taxon>
        <taxon>Neisseriaceae</taxon>
        <taxon>Neisseria</taxon>
    </lineage>
</organism>
<accession>D4DP99</accession>
<dbReference type="AlphaFoldDB" id="D4DP99"/>
<evidence type="ECO:0000313" key="1">
    <source>
        <dbReference type="EMBL" id="EFE50387.1"/>
    </source>
</evidence>
<dbReference type="Proteomes" id="UP000005536">
    <property type="component" value="Unassembled WGS sequence"/>
</dbReference>
<evidence type="ECO:0000313" key="2">
    <source>
        <dbReference type="Proteomes" id="UP000005536"/>
    </source>
</evidence>
<protein>
    <submittedName>
        <fullName evidence="1">Uncharacterized protein</fullName>
    </submittedName>
</protein>
<dbReference type="EMBL" id="ADBF01000022">
    <property type="protein sequence ID" value="EFE50387.1"/>
    <property type="molecule type" value="Genomic_DNA"/>
</dbReference>
<comment type="caution">
    <text evidence="1">The sequence shown here is derived from an EMBL/GenBank/DDBJ whole genome shotgun (WGS) entry which is preliminary data.</text>
</comment>
<name>D4DP99_NEIEG</name>
<gene>
    <name evidence="1" type="ORF">NEIELOOT_00884</name>
</gene>
<proteinExistence type="predicted"/>
<reference evidence="1 2" key="1">
    <citation type="submission" date="2010-02" db="EMBL/GenBank/DDBJ databases">
        <authorList>
            <person name="Weinstock G."/>
            <person name="Sodergren E."/>
            <person name="Clifton S."/>
            <person name="Fulton L."/>
            <person name="Fulton B."/>
            <person name="Courtney L."/>
            <person name="Fronick C."/>
            <person name="Harrison M."/>
            <person name="Strong C."/>
            <person name="Farmer C."/>
            <person name="Delahaunty K."/>
            <person name="Markovic C."/>
            <person name="Hall O."/>
            <person name="Minx P."/>
            <person name="Tomlinson C."/>
            <person name="Mitreva M."/>
            <person name="Nelson J."/>
            <person name="Hou S."/>
            <person name="Wollam A."/>
            <person name="Pepin K.H."/>
            <person name="Johnson M."/>
            <person name="Bhonagiri V."/>
            <person name="Zhang X."/>
            <person name="Suruliraj S."/>
            <person name="Warren W."/>
            <person name="Chinwalla A."/>
            <person name="Mardis E.R."/>
            <person name="Wilson R.K."/>
        </authorList>
    </citation>
    <scope>NUCLEOTIDE SEQUENCE [LARGE SCALE GENOMIC DNA]</scope>
    <source>
        <strain evidence="1 2">ATCC 29315</strain>
    </source>
</reference>